<proteinExistence type="predicted"/>
<dbReference type="EMBL" id="FWXS01000010">
    <property type="protein sequence ID" value="SMC84224.1"/>
    <property type="molecule type" value="Genomic_DNA"/>
</dbReference>
<evidence type="ECO:0008006" key="3">
    <source>
        <dbReference type="Google" id="ProtNLM"/>
    </source>
</evidence>
<dbReference type="Proteomes" id="UP000192393">
    <property type="component" value="Unassembled WGS sequence"/>
</dbReference>
<dbReference type="GO" id="GO:0020037">
    <property type="term" value="F:heme binding"/>
    <property type="evidence" value="ECO:0007669"/>
    <property type="project" value="InterPro"/>
</dbReference>
<protein>
    <recommendedName>
        <fullName evidence="3">Dihaem cytochrome c</fullName>
    </recommendedName>
</protein>
<name>A0A1W2CGZ0_9FLAO</name>
<reference evidence="1 2" key="1">
    <citation type="submission" date="2017-04" db="EMBL/GenBank/DDBJ databases">
        <authorList>
            <person name="Afonso C.L."/>
            <person name="Miller P.J."/>
            <person name="Scott M.A."/>
            <person name="Spackman E."/>
            <person name="Goraichik I."/>
            <person name="Dimitrov K.M."/>
            <person name="Suarez D.L."/>
            <person name="Swayne D.E."/>
        </authorList>
    </citation>
    <scope>NUCLEOTIDE SEQUENCE [LARGE SCALE GENOMIC DNA]</scope>
    <source>
        <strain evidence="1 2">CGMCC 1.12708</strain>
    </source>
</reference>
<gene>
    <name evidence="1" type="ORF">SAMN06296427_11049</name>
</gene>
<dbReference type="AlphaFoldDB" id="A0A1W2CGZ0"/>
<accession>A0A1W2CGZ0</accession>
<dbReference type="RefSeq" id="WP_084018402.1">
    <property type="nucleotide sequence ID" value="NZ_FWXS01000010.1"/>
</dbReference>
<dbReference type="InterPro" id="IPR036909">
    <property type="entry name" value="Cyt_c-like_dom_sf"/>
</dbReference>
<dbReference type="Gene3D" id="1.10.760.10">
    <property type="entry name" value="Cytochrome c-like domain"/>
    <property type="match status" value="1"/>
</dbReference>
<evidence type="ECO:0000313" key="2">
    <source>
        <dbReference type="Proteomes" id="UP000192393"/>
    </source>
</evidence>
<dbReference type="OrthoDB" id="679921at2"/>
<dbReference type="SUPFAM" id="SSF46626">
    <property type="entry name" value="Cytochrome c"/>
    <property type="match status" value="1"/>
</dbReference>
<keyword evidence="2" id="KW-1185">Reference proteome</keyword>
<evidence type="ECO:0000313" key="1">
    <source>
        <dbReference type="EMBL" id="SMC84224.1"/>
    </source>
</evidence>
<dbReference type="STRING" id="1434700.SAMN06296427_11049"/>
<sequence length="107" mass="12083">MSEILKTFGFILVVLFIVSCATKVANTIAHTDPVPSKSEVLDAFSSEQLAQGQAYFEESCTRCHKLFEPSSRDAEKWNNVLKRMLPKTELTQEESRLVRAYLIANSK</sequence>
<dbReference type="GO" id="GO:0009055">
    <property type="term" value="F:electron transfer activity"/>
    <property type="evidence" value="ECO:0007669"/>
    <property type="project" value="InterPro"/>
</dbReference>
<organism evidence="1 2">
    <name type="scientific">Moheibacter sediminis</name>
    <dbReference type="NCBI Taxonomy" id="1434700"/>
    <lineage>
        <taxon>Bacteria</taxon>
        <taxon>Pseudomonadati</taxon>
        <taxon>Bacteroidota</taxon>
        <taxon>Flavobacteriia</taxon>
        <taxon>Flavobacteriales</taxon>
        <taxon>Weeksellaceae</taxon>
        <taxon>Moheibacter</taxon>
    </lineage>
</organism>
<dbReference type="PROSITE" id="PS51257">
    <property type="entry name" value="PROKAR_LIPOPROTEIN"/>
    <property type="match status" value="1"/>
</dbReference>